<dbReference type="InterPro" id="IPR050738">
    <property type="entry name" value="Sulfatase"/>
</dbReference>
<evidence type="ECO:0000256" key="1">
    <source>
        <dbReference type="ARBA" id="ARBA00001913"/>
    </source>
</evidence>
<dbReference type="Gene3D" id="3.40.720.10">
    <property type="entry name" value="Alkaline Phosphatase, subunit A"/>
    <property type="match status" value="1"/>
</dbReference>
<dbReference type="PANTHER" id="PTHR42693">
    <property type="entry name" value="ARYLSULFATASE FAMILY MEMBER"/>
    <property type="match status" value="1"/>
</dbReference>
<dbReference type="GO" id="GO:0016740">
    <property type="term" value="F:transferase activity"/>
    <property type="evidence" value="ECO:0007669"/>
    <property type="project" value="UniProtKB-KW"/>
</dbReference>
<evidence type="ECO:0000256" key="2">
    <source>
        <dbReference type="ARBA" id="ARBA00008779"/>
    </source>
</evidence>
<evidence type="ECO:0000313" key="8">
    <source>
        <dbReference type="EMBL" id="QIU93367.1"/>
    </source>
</evidence>
<keyword evidence="9" id="KW-1185">Reference proteome</keyword>
<evidence type="ECO:0000259" key="7">
    <source>
        <dbReference type="Pfam" id="PF00884"/>
    </source>
</evidence>
<dbReference type="KEGG" id="bfc:BacF7301_04020"/>
<comment type="cofactor">
    <cofactor evidence="1">
        <name>Ca(2+)</name>
        <dbReference type="ChEBI" id="CHEBI:29108"/>
    </cofactor>
</comment>
<keyword evidence="3" id="KW-0479">Metal-binding</keyword>
<comment type="similarity">
    <text evidence="2">Belongs to the sulfatase family.</text>
</comment>
<dbReference type="InterPro" id="IPR017850">
    <property type="entry name" value="Alkaline_phosphatase_core_sf"/>
</dbReference>
<evidence type="ECO:0000256" key="6">
    <source>
        <dbReference type="ARBA" id="ARBA00022837"/>
    </source>
</evidence>
<dbReference type="CDD" id="cd16155">
    <property type="entry name" value="sulfatase_like"/>
    <property type="match status" value="1"/>
</dbReference>
<dbReference type="SUPFAM" id="SSF53649">
    <property type="entry name" value="Alkaline phosphatase-like"/>
    <property type="match status" value="1"/>
</dbReference>
<dbReference type="RefSeq" id="WP_167960445.1">
    <property type="nucleotide sequence ID" value="NZ_CP050831.1"/>
</dbReference>
<proteinExistence type="inferred from homology"/>
<dbReference type="Pfam" id="PF00884">
    <property type="entry name" value="Sulfatase"/>
    <property type="match status" value="1"/>
</dbReference>
<dbReference type="Proteomes" id="UP000501780">
    <property type="component" value="Chromosome"/>
</dbReference>
<dbReference type="InterPro" id="IPR000917">
    <property type="entry name" value="Sulfatase_N"/>
</dbReference>
<evidence type="ECO:0000256" key="3">
    <source>
        <dbReference type="ARBA" id="ARBA00022723"/>
    </source>
</evidence>
<dbReference type="PANTHER" id="PTHR42693:SF42">
    <property type="entry name" value="ARYLSULFATASE G"/>
    <property type="match status" value="1"/>
</dbReference>
<organism evidence="8 9">
    <name type="scientific">Bacteroides faecium</name>
    <dbReference type="NCBI Taxonomy" id="2715212"/>
    <lineage>
        <taxon>Bacteria</taxon>
        <taxon>Pseudomonadati</taxon>
        <taxon>Bacteroidota</taxon>
        <taxon>Bacteroidia</taxon>
        <taxon>Bacteroidales</taxon>
        <taxon>Bacteroidaceae</taxon>
        <taxon>Bacteroides</taxon>
    </lineage>
</organism>
<feature type="domain" description="Sulfatase N-terminal" evidence="7">
    <location>
        <begin position="36"/>
        <end position="375"/>
    </location>
</feature>
<dbReference type="PROSITE" id="PS51257">
    <property type="entry name" value="PROKAR_LIPOPROTEIN"/>
    <property type="match status" value="1"/>
</dbReference>
<keyword evidence="6" id="KW-0106">Calcium</keyword>
<dbReference type="GO" id="GO:0004065">
    <property type="term" value="F:arylsulfatase activity"/>
    <property type="evidence" value="ECO:0007669"/>
    <property type="project" value="TreeGrafter"/>
</dbReference>
<gene>
    <name evidence="8" type="ORF">BacF7301_04020</name>
</gene>
<protein>
    <submittedName>
        <fullName evidence="8">Sulfatase-like hydrolase/transferase</fullName>
    </submittedName>
</protein>
<dbReference type="EMBL" id="CP050831">
    <property type="protein sequence ID" value="QIU93367.1"/>
    <property type="molecule type" value="Genomic_DNA"/>
</dbReference>
<dbReference type="AlphaFoldDB" id="A0A6H0KLX5"/>
<evidence type="ECO:0000256" key="5">
    <source>
        <dbReference type="ARBA" id="ARBA00022801"/>
    </source>
</evidence>
<reference evidence="8 9" key="1">
    <citation type="submission" date="2020-03" db="EMBL/GenBank/DDBJ databases">
        <title>Genomic analysis of Bacteroides faecium CBA7301.</title>
        <authorList>
            <person name="Kim J."/>
            <person name="Roh S.W."/>
        </authorList>
    </citation>
    <scope>NUCLEOTIDE SEQUENCE [LARGE SCALE GENOMIC DNA]</scope>
    <source>
        <strain evidence="8 9">CBA7301</strain>
    </source>
</reference>
<dbReference type="GO" id="GO:0046872">
    <property type="term" value="F:metal ion binding"/>
    <property type="evidence" value="ECO:0007669"/>
    <property type="project" value="UniProtKB-KW"/>
</dbReference>
<evidence type="ECO:0000313" key="9">
    <source>
        <dbReference type="Proteomes" id="UP000501780"/>
    </source>
</evidence>
<keyword evidence="8" id="KW-0808">Transferase</keyword>
<accession>A0A6H0KLX5</accession>
<evidence type="ECO:0000256" key="4">
    <source>
        <dbReference type="ARBA" id="ARBA00022729"/>
    </source>
</evidence>
<keyword evidence="5 8" id="KW-0378">Hydrolase</keyword>
<name>A0A6H0KLX5_9BACE</name>
<sequence length="497" mass="55824">MKRIIQHPFNIRYLSLILAPLAAGCQSNTENAPKHPNVLFILTDDLQASSIHALGNNDVHTPAIDSLIAAGVTFTNTYTNGALCGALSMPSRAMLMTGRGLYDIQADGMKIPEVHTTFPQQFKRNGYRTFATGKWHSDMASFNRSFQEGDNIYFGGMHPYELNGHCSPHLHRYDSTGVYGQETKFIGEEFSSKMYADAAIRFLQTRKDDKQPFLAYVAFTSPHDPRNQLPAYGQKYTPDSLSLPANFLPAHPFDNGEMDVRDELLVPAPRTGEQIQKELSDYYGMISEVDVQIGRVMQALQETGQADNTIIVFASDNGLAVGRHGLLGKQNLYDHSVKVPLTLIAPAYKGQKGKKNHALCYLHDIAPTLCELANIALPESMTGQSLCHVLEDSTATHRSDLFLAYSNLQRGFVSGNYKYLIYNVSGTITEQLFDLQNDPLEQHNLLPGQEETAHNLKEQLAFRMEEEKDFCDLSDSRWWQDGHKLTFDEMQHLYIYE</sequence>
<keyword evidence="4" id="KW-0732">Signal</keyword>